<organism evidence="2 3">
    <name type="scientific">Dillenia turbinata</name>
    <dbReference type="NCBI Taxonomy" id="194707"/>
    <lineage>
        <taxon>Eukaryota</taxon>
        <taxon>Viridiplantae</taxon>
        <taxon>Streptophyta</taxon>
        <taxon>Embryophyta</taxon>
        <taxon>Tracheophyta</taxon>
        <taxon>Spermatophyta</taxon>
        <taxon>Magnoliopsida</taxon>
        <taxon>eudicotyledons</taxon>
        <taxon>Gunneridae</taxon>
        <taxon>Pentapetalae</taxon>
        <taxon>Dilleniales</taxon>
        <taxon>Dilleniaceae</taxon>
        <taxon>Dillenia</taxon>
    </lineage>
</organism>
<dbReference type="Proteomes" id="UP001370490">
    <property type="component" value="Unassembled WGS sequence"/>
</dbReference>
<feature type="compositionally biased region" description="Polar residues" evidence="1">
    <location>
        <begin position="1"/>
        <end position="13"/>
    </location>
</feature>
<evidence type="ECO:0000313" key="3">
    <source>
        <dbReference type="Proteomes" id="UP001370490"/>
    </source>
</evidence>
<sequence length="433" mass="48796">MAASKSSSTTDSLNFGIGSSSTSSRSKPNWSLDDHDNIYAPSKPSSSRDFSSSFKDVFGGPPKFNSQSTAAQDSSSSSSFNYDSIFRGTADSATFKSSSLPVYDKPVYDDDIFDGVPGLKNSSSVKYDDIKSHAREVYALFNKKFSSFALYEGKCSKNYIPYQVSSKFHLKDNDKKFITRLRDWMDDFQFDAGLNESLSLREIKEAECIDLVCKILHTCEAAEGKWTIFIWDGTDAPPVGIQKRLEDEKQDPLPLRLEPSLLNRDILCTFPPIGTILPVVIDQGNEKFGLHLLVTGRWVRFLNIRCEVHFGLWRGVLVPSSRLRFVPDEAKVVVHRQRLFGERLTNKWERMPAASFPWPSQITVTDYVSAGFVTLMDILTCSQSLPRHDNRKEEEEEEDLIFAVNFSEVPILLCLSQLIALATFENSAYQCVL</sequence>
<dbReference type="GO" id="GO:0010521">
    <property type="term" value="F:telomerase inhibitor activity"/>
    <property type="evidence" value="ECO:0007669"/>
    <property type="project" value="TreeGrafter"/>
</dbReference>
<dbReference type="PANTHER" id="PTHR14513:SF0">
    <property type="entry name" value="PROTECTION OF TELOMERES PROTEIN 1"/>
    <property type="match status" value="1"/>
</dbReference>
<feature type="compositionally biased region" description="Low complexity" evidence="1">
    <location>
        <begin position="41"/>
        <end position="54"/>
    </location>
</feature>
<dbReference type="GO" id="GO:0098505">
    <property type="term" value="F:G-rich strand telomeric DNA binding"/>
    <property type="evidence" value="ECO:0007669"/>
    <property type="project" value="TreeGrafter"/>
</dbReference>
<accession>A0AAN8Z352</accession>
<dbReference type="InterPro" id="IPR012340">
    <property type="entry name" value="NA-bd_OB-fold"/>
</dbReference>
<name>A0AAN8Z352_9MAGN</name>
<reference evidence="2 3" key="1">
    <citation type="submission" date="2023-12" db="EMBL/GenBank/DDBJ databases">
        <title>A high-quality genome assembly for Dillenia turbinata (Dilleniales).</title>
        <authorList>
            <person name="Chanderbali A."/>
        </authorList>
    </citation>
    <scope>NUCLEOTIDE SEQUENCE [LARGE SCALE GENOMIC DNA]</scope>
    <source>
        <strain evidence="2">LSX21</strain>
        <tissue evidence="2">Leaf</tissue>
    </source>
</reference>
<dbReference type="InterPro" id="IPR028389">
    <property type="entry name" value="POT1"/>
</dbReference>
<dbReference type="PANTHER" id="PTHR14513">
    <property type="entry name" value="PROTECTION OF TELOMERES 1"/>
    <property type="match status" value="1"/>
</dbReference>
<feature type="region of interest" description="Disordered" evidence="1">
    <location>
        <begin position="1"/>
        <end position="54"/>
    </location>
</feature>
<gene>
    <name evidence="2" type="ORF">RJ641_014963</name>
</gene>
<comment type="caution">
    <text evidence="2">The sequence shown here is derived from an EMBL/GenBank/DDBJ whole genome shotgun (WGS) entry which is preliminary data.</text>
</comment>
<dbReference type="AlphaFoldDB" id="A0AAN8Z352"/>
<dbReference type="GO" id="GO:0000783">
    <property type="term" value="C:nuclear telomere cap complex"/>
    <property type="evidence" value="ECO:0007669"/>
    <property type="project" value="TreeGrafter"/>
</dbReference>
<dbReference type="Gene3D" id="2.40.50.140">
    <property type="entry name" value="Nucleic acid-binding proteins"/>
    <property type="match status" value="2"/>
</dbReference>
<keyword evidence="3" id="KW-1185">Reference proteome</keyword>
<dbReference type="SUPFAM" id="SSF50249">
    <property type="entry name" value="Nucleic acid-binding proteins"/>
    <property type="match status" value="2"/>
</dbReference>
<dbReference type="GO" id="GO:0016233">
    <property type="term" value="P:telomere capping"/>
    <property type="evidence" value="ECO:0007669"/>
    <property type="project" value="TreeGrafter"/>
</dbReference>
<evidence type="ECO:0000313" key="2">
    <source>
        <dbReference type="EMBL" id="KAK6921285.1"/>
    </source>
</evidence>
<evidence type="ECO:0000256" key="1">
    <source>
        <dbReference type="SAM" id="MobiDB-lite"/>
    </source>
</evidence>
<proteinExistence type="predicted"/>
<dbReference type="EMBL" id="JBAMMX010000020">
    <property type="protein sequence ID" value="KAK6921285.1"/>
    <property type="molecule type" value="Genomic_DNA"/>
</dbReference>
<dbReference type="GO" id="GO:0032210">
    <property type="term" value="P:regulation of telomere maintenance via telomerase"/>
    <property type="evidence" value="ECO:0007669"/>
    <property type="project" value="TreeGrafter"/>
</dbReference>
<protein>
    <submittedName>
        <fullName evidence="2">Uncharacterized protein</fullName>
    </submittedName>
</protein>